<evidence type="ECO:0000256" key="5">
    <source>
        <dbReference type="SAM" id="MobiDB-lite"/>
    </source>
</evidence>
<dbReference type="InterPro" id="IPR036034">
    <property type="entry name" value="PDZ_sf"/>
</dbReference>
<feature type="region of interest" description="Disordered" evidence="5">
    <location>
        <begin position="495"/>
        <end position="514"/>
    </location>
</feature>
<evidence type="ECO:0000256" key="4">
    <source>
        <dbReference type="ARBA" id="ARBA00023242"/>
    </source>
</evidence>
<evidence type="ECO:0000256" key="1">
    <source>
        <dbReference type="ARBA" id="ARBA00004123"/>
    </source>
</evidence>
<name>A0AA41N4D8_SCICA</name>
<dbReference type="SMART" id="SM00523">
    <property type="entry name" value="DWA"/>
    <property type="match status" value="1"/>
</dbReference>
<dbReference type="InterPro" id="IPR036578">
    <property type="entry name" value="SMAD_MH1_sf"/>
</dbReference>
<evidence type="ECO:0000259" key="6">
    <source>
        <dbReference type="PROSITE" id="PS51075"/>
    </source>
</evidence>
<dbReference type="AlphaFoldDB" id="A0AA41N4D8"/>
<comment type="subcellular location">
    <subcellularLocation>
        <location evidence="1">Nucleus</location>
    </subcellularLocation>
</comment>
<dbReference type="GO" id="GO:0005096">
    <property type="term" value="F:GTPase activator activity"/>
    <property type="evidence" value="ECO:0007669"/>
    <property type="project" value="TreeGrafter"/>
</dbReference>
<dbReference type="GO" id="GO:0006355">
    <property type="term" value="P:regulation of DNA-templated transcription"/>
    <property type="evidence" value="ECO:0007669"/>
    <property type="project" value="InterPro"/>
</dbReference>
<keyword evidence="4" id="KW-0539">Nucleus</keyword>
<keyword evidence="3" id="KW-0804">Transcription</keyword>
<comment type="caution">
    <text evidence="7">The sequence shown here is derived from an EMBL/GenBank/DDBJ whole genome shotgun (WGS) entry which is preliminary data.</text>
</comment>
<keyword evidence="8" id="KW-1185">Reference proteome</keyword>
<dbReference type="GO" id="GO:0005886">
    <property type="term" value="C:plasma membrane"/>
    <property type="evidence" value="ECO:0007669"/>
    <property type="project" value="TreeGrafter"/>
</dbReference>
<dbReference type="InterPro" id="IPR051832">
    <property type="entry name" value="mTOR-Rac_regulators"/>
</dbReference>
<evidence type="ECO:0000313" key="7">
    <source>
        <dbReference type="EMBL" id="MBZ3883448.1"/>
    </source>
</evidence>
<dbReference type="Gene3D" id="3.90.520.10">
    <property type="entry name" value="SMAD MH1 domain"/>
    <property type="match status" value="1"/>
</dbReference>
<dbReference type="PANTHER" id="PTHR22829:SF6">
    <property type="entry name" value="PHOSPHATIDYLINOSITOL 3,4,5-TRISPHOSPHATE-DEPENDENT RAC EXCHANGER 1 PROTEIN"/>
    <property type="match status" value="1"/>
</dbReference>
<organism evidence="7 8">
    <name type="scientific">Sciurus carolinensis</name>
    <name type="common">Eastern gray squirrel</name>
    <dbReference type="NCBI Taxonomy" id="30640"/>
    <lineage>
        <taxon>Eukaryota</taxon>
        <taxon>Metazoa</taxon>
        <taxon>Chordata</taxon>
        <taxon>Craniata</taxon>
        <taxon>Vertebrata</taxon>
        <taxon>Euteleostomi</taxon>
        <taxon>Mammalia</taxon>
        <taxon>Eutheria</taxon>
        <taxon>Euarchontoglires</taxon>
        <taxon>Glires</taxon>
        <taxon>Rodentia</taxon>
        <taxon>Sciuromorpha</taxon>
        <taxon>Sciuridae</taxon>
        <taxon>Sciurinae</taxon>
        <taxon>Sciurini</taxon>
        <taxon>Sciurus</taxon>
    </lineage>
</organism>
<feature type="domain" description="MH1" evidence="6">
    <location>
        <begin position="1"/>
        <end position="123"/>
    </location>
</feature>
<dbReference type="PANTHER" id="PTHR22829">
    <property type="entry name" value="DEP DOMAIN PROTEIN"/>
    <property type="match status" value="1"/>
</dbReference>
<dbReference type="Pfam" id="PF03165">
    <property type="entry name" value="MH1"/>
    <property type="match status" value="1"/>
</dbReference>
<accession>A0AA41N4D8</accession>
<dbReference type="PROSITE" id="PS51075">
    <property type="entry name" value="MH1"/>
    <property type="match status" value="1"/>
</dbReference>
<evidence type="ECO:0000256" key="3">
    <source>
        <dbReference type="ARBA" id="ARBA00023163"/>
    </source>
</evidence>
<dbReference type="InterPro" id="IPR011993">
    <property type="entry name" value="PH-like_dom_sf"/>
</dbReference>
<dbReference type="InterPro" id="IPR003619">
    <property type="entry name" value="MAD_homology1_Dwarfin-type"/>
</dbReference>
<reference evidence="7" key="1">
    <citation type="submission" date="2020-03" db="EMBL/GenBank/DDBJ databases">
        <title>Studies in the Genomics of Life Span.</title>
        <authorList>
            <person name="Glass D."/>
        </authorList>
    </citation>
    <scope>NUCLEOTIDE SEQUENCE</scope>
    <source>
        <strain evidence="7">SUZIE</strain>
        <tissue evidence="7">Muscle</tissue>
    </source>
</reference>
<keyword evidence="2" id="KW-0805">Transcription regulation</keyword>
<gene>
    <name evidence="7" type="ORF">SUZIE_172990</name>
</gene>
<dbReference type="SUPFAM" id="SSF50729">
    <property type="entry name" value="PH domain-like"/>
    <property type="match status" value="1"/>
</dbReference>
<dbReference type="SUPFAM" id="SSF56366">
    <property type="entry name" value="SMAD MH1 domain"/>
    <property type="match status" value="1"/>
</dbReference>
<evidence type="ECO:0000313" key="8">
    <source>
        <dbReference type="Proteomes" id="UP001166674"/>
    </source>
</evidence>
<dbReference type="Proteomes" id="UP001166674">
    <property type="component" value="Unassembled WGS sequence"/>
</dbReference>
<dbReference type="GO" id="GO:0005085">
    <property type="term" value="F:guanyl-nucleotide exchange factor activity"/>
    <property type="evidence" value="ECO:0007669"/>
    <property type="project" value="TreeGrafter"/>
</dbReference>
<dbReference type="Gene3D" id="2.30.29.30">
    <property type="entry name" value="Pleckstrin-homology domain (PH domain)/Phosphotyrosine-binding domain (PTB)"/>
    <property type="match status" value="1"/>
</dbReference>
<dbReference type="GO" id="GO:0007186">
    <property type="term" value="P:G protein-coupled receptor signaling pathway"/>
    <property type="evidence" value="ECO:0007669"/>
    <property type="project" value="TreeGrafter"/>
</dbReference>
<dbReference type="GO" id="GO:0005667">
    <property type="term" value="C:transcription regulator complex"/>
    <property type="evidence" value="ECO:0007669"/>
    <property type="project" value="InterPro"/>
</dbReference>
<dbReference type="EMBL" id="JAATJV010387032">
    <property type="protein sequence ID" value="MBZ3883448.1"/>
    <property type="molecule type" value="Genomic_DNA"/>
</dbReference>
<dbReference type="InterPro" id="IPR013019">
    <property type="entry name" value="MAD_homology_MH1"/>
</dbReference>
<sequence>MKRLLRWKQCDEEEKWSEKAVAALVKKLKKKKGDMKELKKALSCPGQPSLCVLIPHPLDCRLQVSNWKALPHIIYCHVWCWPDLQSHHELKPLECSKFPFGSNLKDICTQLLLQGTLLKISAGNIWERAFFLFNNLLVYCKWKSREQPGKGTFQGLDVQQLPLLLTLPLHAGMGGRVPTWVTADYHSNGYIVTNDWKIHNTTKNKLFVCVAKMVEEKHKWLDTIICKWEQCDSLKLGMERDAYIMIMENGEKLHHLMMRKKVNLIKDQCCKLSTVLKCILGKPPICTPPWWPRDMRRWQEHSQEHSATGVRVGCLTRSALGPHILPQEEDYDFDIEENKAMVVKSVQRGLLAEMAGLQECRKIYSFNKDLVLLWPFSVVESLLNLCFCSCHPLHLLVATKAKETIKVPDHPEAMCFQIWGAALPCVYTLGRGFEAVAAGLCWPVHPEGHRQQHGQQGCPGGSWSTFRHSGVAANKRCDSPQGLFHWIYHTHRDAQETQASQETPSEDSHCEGAPEVDQPDLVWPLLSLGPQLSLWEDCPVVNLMVDNMDQEPKVVYEYVSTMGIQCHVLERIVYPRGCFGITAEVSGGGVSSHMVGITPGDELPCDMRIQWDKKEKLLGFLEHIVNQVILSWRGGSLDPCNPLAVDTIKALLKGLVMGRAFEETKHFPMEHSLQVWPLLSLGPQLSLWEDFPVVNLMVDNMDQEPKVVCEYVSTMGIQCHVLERIVYPRGCFGITAEVSGGGPGDELPCDMRIRWDKKEKLLGFLEHIVNQVILSWRGGSLDPCNPLAVDTIKALLKGLVMGRAFEETKHFPMEHSLQEFKQKEECMVRDWSLIQISIQEDPWHLPSSIKTLVDNIQRDVEAQQAGRVMVGVVAFAWDLNAARAPLKERRLAGWRPEERWPSPQGSRAAQDTHSCALEVCWYRKNQLLLALLKCTDTKLQLCRDTVFCQALVATVCTFSKQLLLALSYHYNNNGEYEESSRDANRKWLEGPGLDSCQPAASTVQWPVSTKDTKLQLCRDTVFCQALVATVCTFSKQLLLALSYHYNNNGEYEESSRDANRKWLETFYLEPSNLPMDTSTTAMKIDQLICPINALGELCCLMKSFTHPKPGTSGSLGSGLIPISSELCYHLQACQITMCSMGMQRSSLIMSLDQAAILAWSHRLLPKCMMQATDIMQKQSITEAMNCGIHLTSSAHKASSTVVTNPVYLFLLFDY</sequence>
<dbReference type="Gene3D" id="2.30.42.10">
    <property type="match status" value="1"/>
</dbReference>
<proteinExistence type="predicted"/>
<protein>
    <submittedName>
        <fullName evidence="7">Phosphatidylinositol 3,4,5-trisphosphate-dependent Rac exchanger 1 protein</fullName>
    </submittedName>
</protein>
<evidence type="ECO:0000256" key="2">
    <source>
        <dbReference type="ARBA" id="ARBA00023015"/>
    </source>
</evidence>
<dbReference type="GO" id="GO:0005634">
    <property type="term" value="C:nucleus"/>
    <property type="evidence" value="ECO:0007669"/>
    <property type="project" value="UniProtKB-SubCell"/>
</dbReference>
<dbReference type="GO" id="GO:0023051">
    <property type="term" value="P:regulation of signaling"/>
    <property type="evidence" value="ECO:0007669"/>
    <property type="project" value="TreeGrafter"/>
</dbReference>